<sequence length="100" mass="10492">MTQRIIAGTINANGSVKFGTGFTATRSSEGFYLISFRPGFESVSGASATQIYNNGNTRDNAVIQSLNNTELYLKLGNGDGNPSDRDFSFIAAGEGSSAAK</sequence>
<reference evidence="2 4" key="2">
    <citation type="submission" date="2021-03" db="EMBL/GenBank/DDBJ databases">
        <title>Rapid diversification of plasmids in a genus of pathogenic and nitrogen fixing bacteria.</title>
        <authorList>
            <person name="Weisberg A.J."/>
            <person name="Miller M."/>
            <person name="Ream W."/>
            <person name="Grunwald N.J."/>
            <person name="Chang J.H."/>
        </authorList>
    </citation>
    <scope>NUCLEOTIDE SEQUENCE [LARGE SCALE GENOMIC DNA]</scope>
    <source>
        <strain evidence="2 4">AF3.44</strain>
    </source>
</reference>
<keyword evidence="4" id="KW-1185">Reference proteome</keyword>
<dbReference type="AlphaFoldDB" id="A0A4D7DVD8"/>
<dbReference type="RefSeq" id="WP_051441300.1">
    <property type="nucleotide sequence ID" value="NZ_CP039691.1"/>
</dbReference>
<name>A0A4D7DVD8_9HYPH</name>
<evidence type="ECO:0000313" key="3">
    <source>
        <dbReference type="Proteomes" id="UP000298545"/>
    </source>
</evidence>
<dbReference type="EMBL" id="CP072167">
    <property type="protein sequence ID" value="QYA06373.1"/>
    <property type="molecule type" value="Genomic_DNA"/>
</dbReference>
<evidence type="ECO:0000313" key="1">
    <source>
        <dbReference type="EMBL" id="QCI98172.1"/>
    </source>
</evidence>
<evidence type="ECO:0000313" key="2">
    <source>
        <dbReference type="EMBL" id="QYA06373.1"/>
    </source>
</evidence>
<dbReference type="EMBL" id="CP039691">
    <property type="protein sequence ID" value="QCI98172.1"/>
    <property type="molecule type" value="Genomic_DNA"/>
</dbReference>
<reference evidence="1 3" key="1">
    <citation type="submission" date="2019-04" db="EMBL/GenBank/DDBJ databases">
        <title>Complete genome sequence of Agrobacterium larrymoorei CFBP5473.</title>
        <authorList>
            <person name="Haryono M."/>
            <person name="Chou L."/>
            <person name="Lin Y.-C."/>
            <person name="Lai E.-M."/>
            <person name="Kuo C.-H."/>
        </authorList>
    </citation>
    <scope>NUCLEOTIDE SEQUENCE [LARGE SCALE GENOMIC DNA]</scope>
    <source>
        <strain evidence="1 3">CFBP5473</strain>
    </source>
</reference>
<dbReference type="Proteomes" id="UP000298545">
    <property type="component" value="Chromosome circular"/>
</dbReference>
<accession>A0A4D7DVD8</accession>
<dbReference type="OrthoDB" id="7873309at2"/>
<evidence type="ECO:0000313" key="4">
    <source>
        <dbReference type="Proteomes" id="UP000826513"/>
    </source>
</evidence>
<dbReference type="Proteomes" id="UP000826513">
    <property type="component" value="Chromosome 1"/>
</dbReference>
<dbReference type="KEGG" id="alf:CFBP5473_09795"/>
<proteinExistence type="predicted"/>
<organism evidence="1 3">
    <name type="scientific">Agrobacterium larrymoorei</name>
    <dbReference type="NCBI Taxonomy" id="160699"/>
    <lineage>
        <taxon>Bacteria</taxon>
        <taxon>Pseudomonadati</taxon>
        <taxon>Pseudomonadota</taxon>
        <taxon>Alphaproteobacteria</taxon>
        <taxon>Hyphomicrobiales</taxon>
        <taxon>Rhizobiaceae</taxon>
        <taxon>Rhizobium/Agrobacterium group</taxon>
        <taxon>Agrobacterium</taxon>
    </lineage>
</organism>
<gene>
    <name evidence="1" type="ORF">CFBP5473_09795</name>
    <name evidence="2" type="ORF">J5285_09915</name>
</gene>
<protein>
    <submittedName>
        <fullName evidence="1">Uncharacterized protein</fullName>
    </submittedName>
</protein>